<evidence type="ECO:0000313" key="1">
    <source>
        <dbReference type="EMBL" id="TWB01781.1"/>
    </source>
</evidence>
<accession>A0A560DXD7</accession>
<evidence type="ECO:0000313" key="2">
    <source>
        <dbReference type="Proteomes" id="UP000319949"/>
    </source>
</evidence>
<dbReference type="AlphaFoldDB" id="A0A560DXD7"/>
<protein>
    <submittedName>
        <fullName evidence="1">Uncharacterized protein</fullName>
    </submittedName>
</protein>
<keyword evidence="2" id="KW-1185">Reference proteome</keyword>
<organism evidence="1 2">
    <name type="scientific">Bradyrhizobium stylosanthis</name>
    <dbReference type="NCBI Taxonomy" id="1803665"/>
    <lineage>
        <taxon>Bacteria</taxon>
        <taxon>Pseudomonadati</taxon>
        <taxon>Pseudomonadota</taxon>
        <taxon>Alphaproteobacteria</taxon>
        <taxon>Hyphomicrobiales</taxon>
        <taxon>Nitrobacteraceae</taxon>
        <taxon>Bradyrhizobium</taxon>
    </lineage>
</organism>
<comment type="caution">
    <text evidence="1">The sequence shown here is derived from an EMBL/GenBank/DDBJ whole genome shotgun (WGS) entry which is preliminary data.</text>
</comment>
<dbReference type="Proteomes" id="UP000319949">
    <property type="component" value="Unassembled WGS sequence"/>
</dbReference>
<dbReference type="EMBL" id="VITK01000003">
    <property type="protein sequence ID" value="TWB01781.1"/>
    <property type="molecule type" value="Genomic_DNA"/>
</dbReference>
<name>A0A560DXD7_9BRAD</name>
<proteinExistence type="predicted"/>
<reference evidence="1 2" key="1">
    <citation type="submission" date="2019-06" db="EMBL/GenBank/DDBJ databases">
        <title>Genomic Encyclopedia of Type Strains, Phase IV (KMG-V): Genome sequencing to study the core and pangenomes of soil and plant-associated prokaryotes.</title>
        <authorList>
            <person name="Whitman W."/>
        </authorList>
    </citation>
    <scope>NUCLEOTIDE SEQUENCE [LARGE SCALE GENOMIC DNA]</scope>
    <source>
        <strain evidence="1 2">BR 510</strain>
    </source>
</reference>
<gene>
    <name evidence="1" type="ORF">FBZ96_103562</name>
</gene>
<sequence>MRARFGRFMDEQAQDELMSKLSEWDCFILSLPRWAVPIFRRRLTDEELAASLAEFRKNAVSARSEQPSERI</sequence>